<organism evidence="4 5">
    <name type="scientific">Enterocloster lavalensis</name>
    <dbReference type="NCBI Taxonomy" id="460384"/>
    <lineage>
        <taxon>Bacteria</taxon>
        <taxon>Bacillati</taxon>
        <taxon>Bacillota</taxon>
        <taxon>Clostridia</taxon>
        <taxon>Lachnospirales</taxon>
        <taxon>Lachnospiraceae</taxon>
        <taxon>Enterocloster</taxon>
    </lineage>
</organism>
<dbReference type="GO" id="GO:0000104">
    <property type="term" value="F:succinate dehydrogenase activity"/>
    <property type="evidence" value="ECO:0007669"/>
    <property type="project" value="TreeGrafter"/>
</dbReference>
<dbReference type="GO" id="GO:0009061">
    <property type="term" value="P:anaerobic respiration"/>
    <property type="evidence" value="ECO:0007669"/>
    <property type="project" value="TreeGrafter"/>
</dbReference>
<dbReference type="GeneID" id="93279205"/>
<dbReference type="InterPro" id="IPR027477">
    <property type="entry name" value="Succ_DH/fumarate_Rdtase_cat_sf"/>
</dbReference>
<evidence type="ECO:0000259" key="3">
    <source>
        <dbReference type="Pfam" id="PF00890"/>
    </source>
</evidence>
<sequence length="646" mass="71610">MKTQSILIKGREVRLLTCHTAVVGSGAAGYAAANRLYEAGQRDIVMLTEGVNKGTSRNTGSDKQTYYKLSLCGGTADSVEEMARTYFAGRGVDGDLALCEAAFSPRCFYYLCEAGVPFPHNAFGEYSGYKTDHDPAMRATSAGPLTSKYMTECLERRARDHGITVYDNWLVISILVKESQCVGLMALNRQSGEYLLVNAANVVYASGGPAGVYKNSVYPSSQSGATGIALEAGAAAKNLAEWQYGIASLKFRWNLSGTYQQVLPRYVSTDSEGKDEREFLEGQFDSPKSLLTAVFLKGYQWPFDPAKVKNQGSSMIDMLVYRETVEKKRRVFLDYRRNPESLNRLGTDWLTRLGDPAASYLAQSGATQDTPIGRLLHMNPRAVELYRSHNIDLETERLEIGVCAQHNNGGLAGDMWWESNLSHFFPVGEVNGSHGVHRPGGSALNAGQVGALRAAIRIAKVYRQGPMEIRDFLQTVREQAEEKMGLAEQFEAPKEDGLSPVQVKEKIGCLMSAGAAHIRAADQILQTAESLREIRRELLERIFVKNPQELAQAFQTYDTLISAEALTAAINHYIKEGGESRGSYLIKENAADENFLDGPDLFGDSVQELRMRDGAFQVRWRPVRPIPPRDLWFENVWKEYESYGNS</sequence>
<dbReference type="Gene3D" id="3.50.50.60">
    <property type="entry name" value="FAD/NAD(P)-binding domain"/>
    <property type="match status" value="2"/>
</dbReference>
<dbReference type="AlphaFoldDB" id="A0A1I0HRL0"/>
<dbReference type="SUPFAM" id="SSF46977">
    <property type="entry name" value="Succinate dehydrogenase/fumarate reductase flavoprotein C-terminal domain"/>
    <property type="match status" value="1"/>
</dbReference>
<dbReference type="InterPro" id="IPR036188">
    <property type="entry name" value="FAD/NAD-bd_sf"/>
</dbReference>
<accession>A0A1I0HRL0</accession>
<dbReference type="Proteomes" id="UP000198508">
    <property type="component" value="Unassembled WGS sequence"/>
</dbReference>
<reference evidence="5" key="1">
    <citation type="submission" date="2016-10" db="EMBL/GenBank/DDBJ databases">
        <authorList>
            <person name="Varghese N."/>
            <person name="Submissions S."/>
        </authorList>
    </citation>
    <scope>NUCLEOTIDE SEQUENCE [LARGE SCALE GENOMIC DNA]</scope>
    <source>
        <strain evidence="5">NLAE-zl-G277</strain>
    </source>
</reference>
<proteinExistence type="predicted"/>
<dbReference type="Pfam" id="PF00890">
    <property type="entry name" value="FAD_binding_2"/>
    <property type="match status" value="1"/>
</dbReference>
<dbReference type="STRING" id="460384.SAMN05216313_11777"/>
<protein>
    <submittedName>
        <fullName evidence="4">Succinate dehydrogenase/fumarate reductase, flavoprotein subunit</fullName>
    </submittedName>
</protein>
<gene>
    <name evidence="4" type="ORF">SAMN05216313_11777</name>
</gene>
<dbReference type="GO" id="GO:0050660">
    <property type="term" value="F:flavin adenine dinucleotide binding"/>
    <property type="evidence" value="ECO:0007669"/>
    <property type="project" value="TreeGrafter"/>
</dbReference>
<dbReference type="SUPFAM" id="SSF51905">
    <property type="entry name" value="FAD/NAD(P)-binding domain"/>
    <property type="match status" value="1"/>
</dbReference>
<keyword evidence="2" id="KW-0560">Oxidoreductase</keyword>
<dbReference type="EMBL" id="FOIM01000017">
    <property type="protein sequence ID" value="SET86800.1"/>
    <property type="molecule type" value="Genomic_DNA"/>
</dbReference>
<evidence type="ECO:0000256" key="2">
    <source>
        <dbReference type="ARBA" id="ARBA00023002"/>
    </source>
</evidence>
<dbReference type="InterPro" id="IPR003953">
    <property type="entry name" value="FAD-dep_OxRdtase_2_FAD-bd"/>
</dbReference>
<evidence type="ECO:0000256" key="1">
    <source>
        <dbReference type="ARBA" id="ARBA00022630"/>
    </source>
</evidence>
<dbReference type="RefSeq" id="WP_092365856.1">
    <property type="nucleotide sequence ID" value="NZ_DAINWJ010000062.1"/>
</dbReference>
<dbReference type="InterPro" id="IPR030664">
    <property type="entry name" value="SdhA/FrdA/AprA"/>
</dbReference>
<dbReference type="GO" id="GO:0033765">
    <property type="term" value="F:steroid dehydrogenase activity, acting on the CH-CH group of donors"/>
    <property type="evidence" value="ECO:0007669"/>
    <property type="project" value="UniProtKB-ARBA"/>
</dbReference>
<dbReference type="GO" id="GO:0005886">
    <property type="term" value="C:plasma membrane"/>
    <property type="evidence" value="ECO:0007669"/>
    <property type="project" value="TreeGrafter"/>
</dbReference>
<keyword evidence="5" id="KW-1185">Reference proteome</keyword>
<keyword evidence="1" id="KW-0285">Flavoprotein</keyword>
<dbReference type="GO" id="GO:0009055">
    <property type="term" value="F:electron transfer activity"/>
    <property type="evidence" value="ECO:0007669"/>
    <property type="project" value="TreeGrafter"/>
</dbReference>
<feature type="domain" description="FAD-dependent oxidoreductase 2 FAD-binding" evidence="3">
    <location>
        <begin position="21"/>
        <end position="254"/>
    </location>
</feature>
<evidence type="ECO:0000313" key="5">
    <source>
        <dbReference type="Proteomes" id="UP000198508"/>
    </source>
</evidence>
<evidence type="ECO:0000313" key="4">
    <source>
        <dbReference type="EMBL" id="SET86800.1"/>
    </source>
</evidence>
<dbReference type="PANTHER" id="PTHR11632:SF51">
    <property type="entry name" value="SUCCINATE DEHYDROGENASE [UBIQUINONE] FLAVOPROTEIN SUBUNIT, MITOCHONDRIAL"/>
    <property type="match status" value="1"/>
</dbReference>
<dbReference type="Gene3D" id="3.90.700.10">
    <property type="entry name" value="Succinate dehydrogenase/fumarate reductase flavoprotein, catalytic domain"/>
    <property type="match status" value="1"/>
</dbReference>
<name>A0A1I0HRL0_9FIRM</name>
<dbReference type="InterPro" id="IPR037099">
    <property type="entry name" value="Fum_R/Succ_DH_flav-like_C_sf"/>
</dbReference>
<dbReference type="PANTHER" id="PTHR11632">
    <property type="entry name" value="SUCCINATE DEHYDROGENASE 2 FLAVOPROTEIN SUBUNIT"/>
    <property type="match status" value="1"/>
</dbReference>